<accession>A0ABU4YSS9</accession>
<dbReference type="InterPro" id="IPR027373">
    <property type="entry name" value="RHH_dom"/>
</dbReference>
<dbReference type="Proteomes" id="UP001280156">
    <property type="component" value="Unassembled WGS sequence"/>
</dbReference>
<dbReference type="InterPro" id="IPR038268">
    <property type="entry name" value="RHH_sf"/>
</dbReference>
<dbReference type="EMBL" id="JAVIIV010000040">
    <property type="protein sequence ID" value="MDX8489741.1"/>
    <property type="molecule type" value="Genomic_DNA"/>
</dbReference>
<reference evidence="2 3" key="1">
    <citation type="submission" date="2023-08" db="EMBL/GenBank/DDBJ databases">
        <title>Implementing the SeqCode for naming new Mesorhizobium species isolated from Vachellia karroo root nodules.</title>
        <authorList>
            <person name="Van Lill M."/>
        </authorList>
    </citation>
    <scope>NUCLEOTIDE SEQUENCE [LARGE SCALE GENOMIC DNA]</scope>
    <source>
        <strain evidence="2 3">VK2B</strain>
    </source>
</reference>
<comment type="caution">
    <text evidence="2">The sequence shown here is derived from an EMBL/GenBank/DDBJ whole genome shotgun (WGS) entry which is preliminary data.</text>
</comment>
<protein>
    <submittedName>
        <fullName evidence="2">Ribbon-helix-helix domain-containing protein</fullName>
    </submittedName>
</protein>
<dbReference type="Gene3D" id="1.10.3990.20">
    <property type="entry name" value="protein bp1543"/>
    <property type="match status" value="1"/>
</dbReference>
<name>A0ABU4YSS9_9HYPH</name>
<feature type="domain" description="Ribbon-helix-helix" evidence="1">
    <location>
        <begin position="34"/>
        <end position="89"/>
    </location>
</feature>
<evidence type="ECO:0000313" key="3">
    <source>
        <dbReference type="Proteomes" id="UP001280156"/>
    </source>
</evidence>
<keyword evidence="3" id="KW-1185">Reference proteome</keyword>
<evidence type="ECO:0000259" key="1">
    <source>
        <dbReference type="Pfam" id="PF13467"/>
    </source>
</evidence>
<dbReference type="Pfam" id="PF13467">
    <property type="entry name" value="RHH_4"/>
    <property type="match status" value="1"/>
</dbReference>
<sequence length="214" mass="23452">MNDSAVHHPETSRERLLPALAAEDFGPEFRVVARGGVRRGIRLERAFWASLKHLAESRKCTIGMLVEEIAEHHPDQGNLTSAIRVACMRGLAEESMELRKLASIRTINAILVACPSPAFALSSSKKILAFNTPFQQLVRRQLPSAPGEDGRQDLKLALDLNVPDIFARLDANGETPVTSGFVIGAGERRYRGQLSAVRAPVTEPELLMAFVFNG</sequence>
<evidence type="ECO:0000313" key="2">
    <source>
        <dbReference type="EMBL" id="MDX8489741.1"/>
    </source>
</evidence>
<dbReference type="RefSeq" id="WP_320298452.1">
    <property type="nucleotide sequence ID" value="NZ_JAVIIU010000017.1"/>
</dbReference>
<proteinExistence type="predicted"/>
<gene>
    <name evidence="2" type="ORF">RFM52_31690</name>
</gene>
<organism evidence="2 3">
    <name type="scientific">Mesorhizobium humile</name>
    <dbReference type="NCBI Taxonomy" id="3072313"/>
    <lineage>
        <taxon>Bacteria</taxon>
        <taxon>Pseudomonadati</taxon>
        <taxon>Pseudomonadota</taxon>
        <taxon>Alphaproteobacteria</taxon>
        <taxon>Hyphomicrobiales</taxon>
        <taxon>Phyllobacteriaceae</taxon>
        <taxon>Mesorhizobium</taxon>
    </lineage>
</organism>